<dbReference type="RefSeq" id="WP_064087816.1">
    <property type="nucleotide sequence ID" value="NZ_CAUTFU010000063.1"/>
</dbReference>
<dbReference type="SMART" id="SM00387">
    <property type="entry name" value="HATPase_c"/>
    <property type="match status" value="1"/>
</dbReference>
<evidence type="ECO:0000256" key="8">
    <source>
        <dbReference type="ARBA" id="ARBA00022989"/>
    </source>
</evidence>
<evidence type="ECO:0000256" key="2">
    <source>
        <dbReference type="ARBA" id="ARBA00004141"/>
    </source>
</evidence>
<evidence type="ECO:0000256" key="4">
    <source>
        <dbReference type="ARBA" id="ARBA00022553"/>
    </source>
</evidence>
<dbReference type="SUPFAM" id="SSF47384">
    <property type="entry name" value="Homodimeric domain of signal transducing histidine kinase"/>
    <property type="match status" value="1"/>
</dbReference>
<evidence type="ECO:0000256" key="6">
    <source>
        <dbReference type="ARBA" id="ARBA00022692"/>
    </source>
</evidence>
<protein>
    <recommendedName>
        <fullName evidence="3">histidine kinase</fullName>
        <ecNumber evidence="3">2.7.13.3</ecNumber>
    </recommendedName>
</protein>
<keyword evidence="4" id="KW-0597">Phosphoprotein</keyword>
<accession>A0A1A9RK22</accession>
<dbReference type="InterPro" id="IPR036890">
    <property type="entry name" value="HATPase_C_sf"/>
</dbReference>
<keyword evidence="6 12" id="KW-0812">Transmembrane</keyword>
<comment type="catalytic activity">
    <reaction evidence="1">
        <text>ATP + protein L-histidine = ADP + protein N-phospho-L-histidine.</text>
        <dbReference type="EC" id="2.7.13.3"/>
    </reaction>
</comment>
<evidence type="ECO:0000256" key="1">
    <source>
        <dbReference type="ARBA" id="ARBA00000085"/>
    </source>
</evidence>
<dbReference type="PRINTS" id="PR00344">
    <property type="entry name" value="BCTRLSENSOR"/>
</dbReference>
<dbReference type="SUPFAM" id="SSF55874">
    <property type="entry name" value="ATPase domain of HSP90 chaperone/DNA topoisomerase II/histidine kinase"/>
    <property type="match status" value="1"/>
</dbReference>
<dbReference type="GO" id="GO:0005886">
    <property type="term" value="C:plasma membrane"/>
    <property type="evidence" value="ECO:0007669"/>
    <property type="project" value="TreeGrafter"/>
</dbReference>
<keyword evidence="9" id="KW-0902">Two-component regulatory system</keyword>
<keyword evidence="10 12" id="KW-0472">Membrane</keyword>
<feature type="domain" description="HAMP" evidence="14">
    <location>
        <begin position="174"/>
        <end position="226"/>
    </location>
</feature>
<dbReference type="InterPro" id="IPR003660">
    <property type="entry name" value="HAMP_dom"/>
</dbReference>
<sequence>MNLPIPIPFRHSIQLRLAAALSAALLLAALLAGGFAFYDSYRSTNKLQDDLLRQIAAHIDPSSLPENTKSQRDAHIRIQTPAGDRARAHDDDDDDDDDHITLPTNLPEGLHTFQEPDSNDTYRAYIRHTPQGPVAVLQENDFREDMAEHAAWNSAMPLILLAPLSILLTIFIVRRTMQPVHRLSQSLEARRSSDLAPLSTENIPNEIRGFIQAINRLLERTHQAMQQQQRFIADAAHELRSPMTALSLQAERLAANSLPEPAAGQLASLLQGIHRNRRLLEQLLSLSRAQAPEAQRPRERLSSQDLFRSVIEDLLPLAEAKEQDLGVSSPANPVFHANEADLYTLVKTLADNAIRYTPPGSQIDLSAEETPSHIIFRIEDNGPGIPPAERSRVFDPFYRILGSGQEGTGLGLSIARTIAERHGGRIELAQSPHHPSGLLVSVYLSKQYL</sequence>
<dbReference type="Pfam" id="PF02518">
    <property type="entry name" value="HATPase_c"/>
    <property type="match status" value="1"/>
</dbReference>
<dbReference type="InterPro" id="IPR003594">
    <property type="entry name" value="HATPase_dom"/>
</dbReference>
<keyword evidence="8 12" id="KW-1133">Transmembrane helix</keyword>
<evidence type="ECO:0000256" key="7">
    <source>
        <dbReference type="ARBA" id="ARBA00022777"/>
    </source>
</evidence>
<proteinExistence type="predicted"/>
<dbReference type="CDD" id="cd00075">
    <property type="entry name" value="HATPase"/>
    <property type="match status" value="1"/>
</dbReference>
<dbReference type="PROSITE" id="PS50885">
    <property type="entry name" value="HAMP"/>
    <property type="match status" value="1"/>
</dbReference>
<dbReference type="InterPro" id="IPR050428">
    <property type="entry name" value="TCS_sensor_his_kinase"/>
</dbReference>
<dbReference type="Gene3D" id="1.10.287.130">
    <property type="match status" value="1"/>
</dbReference>
<evidence type="ECO:0000256" key="11">
    <source>
        <dbReference type="SAM" id="MobiDB-lite"/>
    </source>
</evidence>
<dbReference type="Pfam" id="PF00512">
    <property type="entry name" value="HisKA"/>
    <property type="match status" value="1"/>
</dbReference>
<feature type="region of interest" description="Disordered" evidence="11">
    <location>
        <begin position="62"/>
        <end position="114"/>
    </location>
</feature>
<dbReference type="InterPro" id="IPR005467">
    <property type="entry name" value="His_kinase_dom"/>
</dbReference>
<comment type="subcellular location">
    <subcellularLocation>
        <location evidence="2">Membrane</location>
        <topology evidence="2">Multi-pass membrane protein</topology>
    </subcellularLocation>
</comment>
<feature type="transmembrane region" description="Helical" evidence="12">
    <location>
        <begin position="150"/>
        <end position="173"/>
    </location>
</feature>
<dbReference type="AlphaFoldDB" id="A0A1A9RK22"/>
<comment type="caution">
    <text evidence="15">The sequence shown here is derived from an EMBL/GenBank/DDBJ whole genome shotgun (WGS) entry which is preliminary data.</text>
</comment>
<dbReference type="EC" id="2.7.13.3" evidence="3"/>
<keyword evidence="5" id="KW-0808">Transferase</keyword>
<keyword evidence="7 15" id="KW-0418">Kinase</keyword>
<evidence type="ECO:0000256" key="5">
    <source>
        <dbReference type="ARBA" id="ARBA00022679"/>
    </source>
</evidence>
<dbReference type="SMART" id="SM00388">
    <property type="entry name" value="HisKA"/>
    <property type="match status" value="1"/>
</dbReference>
<evidence type="ECO:0000256" key="9">
    <source>
        <dbReference type="ARBA" id="ARBA00023012"/>
    </source>
</evidence>
<evidence type="ECO:0000259" key="14">
    <source>
        <dbReference type="PROSITE" id="PS50885"/>
    </source>
</evidence>
<feature type="domain" description="Histidine kinase" evidence="13">
    <location>
        <begin position="234"/>
        <end position="448"/>
    </location>
</feature>
<evidence type="ECO:0000256" key="3">
    <source>
        <dbReference type="ARBA" id="ARBA00012438"/>
    </source>
</evidence>
<dbReference type="PANTHER" id="PTHR45436">
    <property type="entry name" value="SENSOR HISTIDINE KINASE YKOH"/>
    <property type="match status" value="1"/>
</dbReference>
<evidence type="ECO:0000256" key="12">
    <source>
        <dbReference type="SAM" id="Phobius"/>
    </source>
</evidence>
<dbReference type="STRING" id="539.A7P85_01250"/>
<reference evidence="16" key="1">
    <citation type="submission" date="2016-05" db="EMBL/GenBank/DDBJ databases">
        <title>Draft genome of Corynebacterium afermentans subsp. afermentans LCDC 88199T.</title>
        <authorList>
            <person name="Bernier A.-M."/>
            <person name="Bernard K."/>
        </authorList>
    </citation>
    <scope>NUCLEOTIDE SEQUENCE [LARGE SCALE GENOMIC DNA]</scope>
    <source>
        <strain evidence="16">NML04-0072</strain>
    </source>
</reference>
<evidence type="ECO:0000259" key="13">
    <source>
        <dbReference type="PROSITE" id="PS50109"/>
    </source>
</evidence>
<gene>
    <name evidence="15" type="ORF">A7P90_07035</name>
</gene>
<dbReference type="InterPro" id="IPR004358">
    <property type="entry name" value="Sig_transdc_His_kin-like_C"/>
</dbReference>
<dbReference type="OrthoDB" id="8583694at2"/>
<dbReference type="InterPro" id="IPR003661">
    <property type="entry name" value="HisK_dim/P_dom"/>
</dbReference>
<dbReference type="InterPro" id="IPR036097">
    <property type="entry name" value="HisK_dim/P_sf"/>
</dbReference>
<dbReference type="Gene3D" id="3.30.565.10">
    <property type="entry name" value="Histidine kinase-like ATPase, C-terminal domain"/>
    <property type="match status" value="1"/>
</dbReference>
<dbReference type="GO" id="GO:0000155">
    <property type="term" value="F:phosphorelay sensor kinase activity"/>
    <property type="evidence" value="ECO:0007669"/>
    <property type="project" value="InterPro"/>
</dbReference>
<evidence type="ECO:0000256" key="10">
    <source>
        <dbReference type="ARBA" id="ARBA00023136"/>
    </source>
</evidence>
<dbReference type="Proteomes" id="UP000077589">
    <property type="component" value="Unassembled WGS sequence"/>
</dbReference>
<dbReference type="EMBL" id="LXSG01000033">
    <property type="protein sequence ID" value="OAM18670.1"/>
    <property type="molecule type" value="Genomic_DNA"/>
</dbReference>
<organism evidence="15 16">
    <name type="scientific">Eikenella corrodens</name>
    <dbReference type="NCBI Taxonomy" id="539"/>
    <lineage>
        <taxon>Bacteria</taxon>
        <taxon>Pseudomonadati</taxon>
        <taxon>Pseudomonadota</taxon>
        <taxon>Betaproteobacteria</taxon>
        <taxon>Neisseriales</taxon>
        <taxon>Neisseriaceae</taxon>
        <taxon>Eikenella</taxon>
    </lineage>
</organism>
<dbReference type="PANTHER" id="PTHR45436:SF15">
    <property type="entry name" value="SENSOR HISTIDINE KINASE CUSS"/>
    <property type="match status" value="1"/>
</dbReference>
<dbReference type="PROSITE" id="PS50109">
    <property type="entry name" value="HIS_KIN"/>
    <property type="match status" value="1"/>
</dbReference>
<evidence type="ECO:0000313" key="15">
    <source>
        <dbReference type="EMBL" id="OAM18670.1"/>
    </source>
</evidence>
<evidence type="ECO:0000313" key="16">
    <source>
        <dbReference type="Proteomes" id="UP000077589"/>
    </source>
</evidence>
<dbReference type="CDD" id="cd00082">
    <property type="entry name" value="HisKA"/>
    <property type="match status" value="1"/>
</dbReference>
<name>A0A1A9RK22_EIKCO</name>